<protein>
    <submittedName>
        <fullName evidence="5">AraC family transcriptional regulator</fullName>
    </submittedName>
</protein>
<dbReference type="GO" id="GO:0043565">
    <property type="term" value="F:sequence-specific DNA binding"/>
    <property type="evidence" value="ECO:0007669"/>
    <property type="project" value="InterPro"/>
</dbReference>
<dbReference type="InterPro" id="IPR050204">
    <property type="entry name" value="AraC_XylS_family_regulators"/>
</dbReference>
<dbReference type="EMBL" id="CP024996">
    <property type="protein sequence ID" value="AYR22638.1"/>
    <property type="molecule type" value="Genomic_DNA"/>
</dbReference>
<accession>A0AAD0U4K2</accession>
<gene>
    <name evidence="5" type="ORF">RC54_01875</name>
</gene>
<organism evidence="5 6">
    <name type="scientific">Herbaspirillum rubrisubalbicans</name>
    <dbReference type="NCBI Taxonomy" id="80842"/>
    <lineage>
        <taxon>Bacteria</taxon>
        <taxon>Pseudomonadati</taxon>
        <taxon>Pseudomonadota</taxon>
        <taxon>Betaproteobacteria</taxon>
        <taxon>Burkholderiales</taxon>
        <taxon>Oxalobacteraceae</taxon>
        <taxon>Herbaspirillum</taxon>
    </lineage>
</organism>
<evidence type="ECO:0000313" key="5">
    <source>
        <dbReference type="EMBL" id="AYR22638.1"/>
    </source>
</evidence>
<dbReference type="GO" id="GO:0003700">
    <property type="term" value="F:DNA-binding transcription factor activity"/>
    <property type="evidence" value="ECO:0007669"/>
    <property type="project" value="InterPro"/>
</dbReference>
<keyword evidence="1" id="KW-0805">Transcription regulation</keyword>
<name>A0AAD0U4K2_9BURK</name>
<keyword evidence="3" id="KW-0804">Transcription</keyword>
<evidence type="ECO:0000256" key="3">
    <source>
        <dbReference type="ARBA" id="ARBA00023163"/>
    </source>
</evidence>
<evidence type="ECO:0000256" key="1">
    <source>
        <dbReference type="ARBA" id="ARBA00023015"/>
    </source>
</evidence>
<proteinExistence type="predicted"/>
<evidence type="ECO:0000256" key="2">
    <source>
        <dbReference type="ARBA" id="ARBA00023125"/>
    </source>
</evidence>
<dbReference type="SMART" id="SM00342">
    <property type="entry name" value="HTH_ARAC"/>
    <property type="match status" value="1"/>
</dbReference>
<dbReference type="PANTHER" id="PTHR46796:SF12">
    <property type="entry name" value="HTH-TYPE DNA-BINDING TRANSCRIPTIONAL ACTIVATOR EUTR"/>
    <property type="match status" value="1"/>
</dbReference>
<dbReference type="Proteomes" id="UP000269199">
    <property type="component" value="Chromosome"/>
</dbReference>
<dbReference type="PANTHER" id="PTHR46796">
    <property type="entry name" value="HTH-TYPE TRANSCRIPTIONAL ACTIVATOR RHAS-RELATED"/>
    <property type="match status" value="1"/>
</dbReference>
<reference evidence="5 6" key="1">
    <citation type="submission" date="2017-11" db="EMBL/GenBank/DDBJ databases">
        <title>Complete genome sequence of Herbaspirillum rubrisubalbicans DSM 11543.</title>
        <authorList>
            <person name="Chen M."/>
            <person name="An Q."/>
        </authorList>
    </citation>
    <scope>NUCLEOTIDE SEQUENCE [LARGE SCALE GENOMIC DNA]</scope>
    <source>
        <strain evidence="5 6">DSM 11543</strain>
    </source>
</reference>
<dbReference type="InterPro" id="IPR009057">
    <property type="entry name" value="Homeodomain-like_sf"/>
</dbReference>
<sequence length="339" mass="37631">MPLLAFLIDIHLKRQGSATSGQASTEIKLTTPNAFDEFFRETGVRVEAPTTEQARPSYEGEYFPVPVGAAYRSISKTGWQVRHAPEASGYSLHIQRSGETSWTSTKEALHCSSGSAIIQNLEQVRQLAGSSASSDEGLFFPVQCLTRKLSHLLDAPVHKPIRFHCPLIHDPHVLAPLKSIIDIIAQGLSGKAPLIKAPLALVNLQQAAAYMVLQNLPHNYSHALASHPPAPAPRQIKRAVEFIRASLATPISLNDIAEHSAISVRSLQLGFRKYKGMTPMEFLRTQRLGRVREDLLDPSVPADVQHIALSWGFTHFYLFVRYYKKLFGESPQTTLTRRE</sequence>
<keyword evidence="2" id="KW-0238">DNA-binding</keyword>
<dbReference type="Pfam" id="PF12833">
    <property type="entry name" value="HTH_18"/>
    <property type="match status" value="1"/>
</dbReference>
<feature type="domain" description="HTH araC/xylS-type" evidence="4">
    <location>
        <begin position="237"/>
        <end position="337"/>
    </location>
</feature>
<dbReference type="Gene3D" id="1.10.10.60">
    <property type="entry name" value="Homeodomain-like"/>
    <property type="match status" value="1"/>
</dbReference>
<dbReference type="PROSITE" id="PS01124">
    <property type="entry name" value="HTH_ARAC_FAMILY_2"/>
    <property type="match status" value="1"/>
</dbReference>
<dbReference type="AlphaFoldDB" id="A0AAD0U4K2"/>
<dbReference type="InterPro" id="IPR018060">
    <property type="entry name" value="HTH_AraC"/>
</dbReference>
<evidence type="ECO:0000313" key="6">
    <source>
        <dbReference type="Proteomes" id="UP000269199"/>
    </source>
</evidence>
<evidence type="ECO:0000259" key="4">
    <source>
        <dbReference type="PROSITE" id="PS01124"/>
    </source>
</evidence>
<dbReference type="SUPFAM" id="SSF46689">
    <property type="entry name" value="Homeodomain-like"/>
    <property type="match status" value="2"/>
</dbReference>